<keyword evidence="2" id="KW-1185">Reference proteome</keyword>
<dbReference type="InterPro" id="IPR021829">
    <property type="entry name" value="DUF3419"/>
</dbReference>
<sequence length="130" mass="14678">VNLQHFPARASDEFEAKRPPTFPPTFLYSLSWEDPREDDKYLQINPDDTVLTLTSGGCNALDLVYQGAGQVVSVDINPAQSYLLELKRAAVIRLSFEDVWKMFGDGIHPKFDELLRKEISPFLSQGTANF</sequence>
<dbReference type="PANTHER" id="PTHR47473:SF1">
    <property type="entry name" value="METHYLTRANSFERASE DOMAIN-CONTAINING PROTEIN"/>
    <property type="match status" value="1"/>
</dbReference>
<dbReference type="AlphaFoldDB" id="A0ABD1YNV5"/>
<evidence type="ECO:0008006" key="3">
    <source>
        <dbReference type="Google" id="ProtNLM"/>
    </source>
</evidence>
<reference evidence="1 2" key="1">
    <citation type="submission" date="2024-09" db="EMBL/GenBank/DDBJ databases">
        <title>Chromosome-scale assembly of Riccia fluitans.</title>
        <authorList>
            <person name="Paukszto L."/>
            <person name="Sawicki J."/>
            <person name="Karawczyk K."/>
            <person name="Piernik-Szablinska J."/>
            <person name="Szczecinska M."/>
            <person name="Mazdziarz M."/>
        </authorList>
    </citation>
    <scope>NUCLEOTIDE SEQUENCE [LARGE SCALE GENOMIC DNA]</scope>
    <source>
        <strain evidence="1">Rf_01</strain>
        <tissue evidence="1">Aerial parts of the thallus</tissue>
    </source>
</reference>
<evidence type="ECO:0000313" key="1">
    <source>
        <dbReference type="EMBL" id="KAL2632464.1"/>
    </source>
</evidence>
<dbReference type="Pfam" id="PF11899">
    <property type="entry name" value="DUF3419"/>
    <property type="match status" value="1"/>
</dbReference>
<protein>
    <recommendedName>
        <fullName evidence="3">DUF3419 family protein</fullName>
    </recommendedName>
</protein>
<dbReference type="EMBL" id="JBHFFA010000004">
    <property type="protein sequence ID" value="KAL2632464.1"/>
    <property type="molecule type" value="Genomic_DNA"/>
</dbReference>
<name>A0ABD1YNV5_9MARC</name>
<gene>
    <name evidence="1" type="ORF">R1flu_017150</name>
</gene>
<proteinExistence type="predicted"/>
<dbReference type="PANTHER" id="PTHR47473">
    <property type="entry name" value="BTA1P"/>
    <property type="match status" value="1"/>
</dbReference>
<feature type="non-terminal residue" evidence="1">
    <location>
        <position position="1"/>
    </location>
</feature>
<dbReference type="Proteomes" id="UP001605036">
    <property type="component" value="Unassembled WGS sequence"/>
</dbReference>
<organism evidence="1 2">
    <name type="scientific">Riccia fluitans</name>
    <dbReference type="NCBI Taxonomy" id="41844"/>
    <lineage>
        <taxon>Eukaryota</taxon>
        <taxon>Viridiplantae</taxon>
        <taxon>Streptophyta</taxon>
        <taxon>Embryophyta</taxon>
        <taxon>Marchantiophyta</taxon>
        <taxon>Marchantiopsida</taxon>
        <taxon>Marchantiidae</taxon>
        <taxon>Marchantiales</taxon>
        <taxon>Ricciaceae</taxon>
        <taxon>Riccia</taxon>
    </lineage>
</organism>
<comment type="caution">
    <text evidence="1">The sequence shown here is derived from an EMBL/GenBank/DDBJ whole genome shotgun (WGS) entry which is preliminary data.</text>
</comment>
<accession>A0ABD1YNV5</accession>
<feature type="non-terminal residue" evidence="1">
    <location>
        <position position="130"/>
    </location>
</feature>
<evidence type="ECO:0000313" key="2">
    <source>
        <dbReference type="Proteomes" id="UP001605036"/>
    </source>
</evidence>